<dbReference type="PANTHER" id="PTHR47691:SF3">
    <property type="entry name" value="HTH-TYPE TRANSCRIPTIONAL REGULATOR RV0890C-RELATED"/>
    <property type="match status" value="1"/>
</dbReference>
<name>A0A2T0UPG3_9ACTN</name>
<keyword evidence="2" id="KW-0238">DNA-binding</keyword>
<organism evidence="2 3">
    <name type="scientific">Glycomyces artemisiae</name>
    <dbReference type="NCBI Taxonomy" id="1076443"/>
    <lineage>
        <taxon>Bacteria</taxon>
        <taxon>Bacillati</taxon>
        <taxon>Actinomycetota</taxon>
        <taxon>Actinomycetes</taxon>
        <taxon>Glycomycetales</taxon>
        <taxon>Glycomycetaceae</taxon>
        <taxon>Glycomyces</taxon>
    </lineage>
</organism>
<dbReference type="SUPFAM" id="SSF52540">
    <property type="entry name" value="P-loop containing nucleoside triphosphate hydrolases"/>
    <property type="match status" value="1"/>
</dbReference>
<dbReference type="InterPro" id="IPR001387">
    <property type="entry name" value="Cro/C1-type_HTH"/>
</dbReference>
<dbReference type="InterPro" id="IPR010982">
    <property type="entry name" value="Lambda_DNA-bd_dom_sf"/>
</dbReference>
<gene>
    <name evidence="2" type="ORF">B0I28_103303</name>
</gene>
<dbReference type="SUPFAM" id="SSF47413">
    <property type="entry name" value="lambda repressor-like DNA-binding domains"/>
    <property type="match status" value="1"/>
</dbReference>
<dbReference type="Gene3D" id="1.25.40.10">
    <property type="entry name" value="Tetratricopeptide repeat domain"/>
    <property type="match status" value="2"/>
</dbReference>
<proteinExistence type="predicted"/>
<dbReference type="InterPro" id="IPR019734">
    <property type="entry name" value="TPR_rpt"/>
</dbReference>
<dbReference type="AlphaFoldDB" id="A0A2T0UPG3"/>
<sequence length="852" mass="89666">MPEAHVNLRPLRLRAMMSQEELALKAGVGTRTVRDIESGRVRPQPKTLRLIADALGLDEAGLAELNGEPAAAAAPAPVTLPSATAVFTGRTAALAALDAAPPLVVLSGVGGVGKTMLALHWGHRAAERFPGGRLYIDLRGFGPDGTAMEPDEAVRHLLASLGVEQRRLPADPEAQIALYRSVMGAGRRLLVLDNARDAAQVRPLLPDPAQVRTVVVSRRRLVGLAASHGAAVVEVEAFDSDEAAELLERQLGAARVAAEPEAAQRIADLCTGLPLALAITGARAAAAPGLTLSAVADELERSRLDALAVDEDSVDLRAVFSWSYRALDPEAARLFRLLSLIPGPDFEPDAAAALHGGPAAAKAFRSLVEGHLVEPDGRGRFRLHDLLRLYAAELLEAEAPQPERDAALDRLLDWYLQSAGACRAALYPAMVGLALPPALHEWPAPQDPAQWLASEWKNLCAIVGYAAAQGRAPFTWLMSDVLRGYAWLHMLGADSARLDRTALAAATAAGDPLGRAAASMALGCSLLRLTDYDEAIGHLRDAASLARQADWPAAVASAEGNLAVACYHRGRMREGLEHAYAALHAFREIGEQRAESTNLHWLGLFHSLLGELDTGVGFLEQALKLTTAAGNATISVTLLGHLAEIEGFRGRLDAANAHLEAAVALLGATASIDRTSDLPGVRARLLLAEGRTGEARELAAQVVADRADEADHRIRAAAMVTLAAVCDAECDSAEAVALYNRVLAMTEHDATVFHRVEAMAGRASAMLRNGDPGAAEAAAEALRTARDAGYRFLEGRALNVLAAVDLEAGRPAAAAARAREALLIHRETGHGPGEAVSLGILAECEPAGGDAS</sequence>
<evidence type="ECO:0000313" key="2">
    <source>
        <dbReference type="EMBL" id="PRY59829.1"/>
    </source>
</evidence>
<dbReference type="Proteomes" id="UP000238176">
    <property type="component" value="Unassembled WGS sequence"/>
</dbReference>
<evidence type="ECO:0000313" key="3">
    <source>
        <dbReference type="Proteomes" id="UP000238176"/>
    </source>
</evidence>
<dbReference type="OrthoDB" id="581105at2"/>
<dbReference type="SMART" id="SM00530">
    <property type="entry name" value="HTH_XRE"/>
    <property type="match status" value="1"/>
</dbReference>
<keyword evidence="3" id="KW-1185">Reference proteome</keyword>
<dbReference type="RefSeq" id="WP_106363733.1">
    <property type="nucleotide sequence ID" value="NZ_PVTJ01000003.1"/>
</dbReference>
<dbReference type="SMART" id="SM00028">
    <property type="entry name" value="TPR"/>
    <property type="match status" value="4"/>
</dbReference>
<dbReference type="Pfam" id="PF01381">
    <property type="entry name" value="HTH_3"/>
    <property type="match status" value="1"/>
</dbReference>
<dbReference type="InterPro" id="IPR027417">
    <property type="entry name" value="P-loop_NTPase"/>
</dbReference>
<feature type="domain" description="HTH cro/C1-type" evidence="1">
    <location>
        <begin position="8"/>
        <end position="62"/>
    </location>
</feature>
<dbReference type="InterPro" id="IPR011990">
    <property type="entry name" value="TPR-like_helical_dom_sf"/>
</dbReference>
<dbReference type="GO" id="GO:0043531">
    <property type="term" value="F:ADP binding"/>
    <property type="evidence" value="ECO:0007669"/>
    <property type="project" value="InterPro"/>
</dbReference>
<dbReference type="PANTHER" id="PTHR47691">
    <property type="entry name" value="REGULATOR-RELATED"/>
    <property type="match status" value="1"/>
</dbReference>
<evidence type="ECO:0000259" key="1">
    <source>
        <dbReference type="PROSITE" id="PS50943"/>
    </source>
</evidence>
<dbReference type="Gene3D" id="3.40.50.300">
    <property type="entry name" value="P-loop containing nucleotide triphosphate hydrolases"/>
    <property type="match status" value="1"/>
</dbReference>
<dbReference type="PROSITE" id="PS50943">
    <property type="entry name" value="HTH_CROC1"/>
    <property type="match status" value="1"/>
</dbReference>
<protein>
    <submittedName>
        <fullName evidence="2">DNA-binding XRE family transcriptional regulator</fullName>
    </submittedName>
</protein>
<dbReference type="GO" id="GO:0003677">
    <property type="term" value="F:DNA binding"/>
    <property type="evidence" value="ECO:0007669"/>
    <property type="project" value="UniProtKB-KW"/>
</dbReference>
<comment type="caution">
    <text evidence="2">The sequence shown here is derived from an EMBL/GenBank/DDBJ whole genome shotgun (WGS) entry which is preliminary data.</text>
</comment>
<dbReference type="EMBL" id="PVTJ01000003">
    <property type="protein sequence ID" value="PRY59829.1"/>
    <property type="molecule type" value="Genomic_DNA"/>
</dbReference>
<accession>A0A2T0UPG3</accession>
<dbReference type="CDD" id="cd00093">
    <property type="entry name" value="HTH_XRE"/>
    <property type="match status" value="1"/>
</dbReference>
<dbReference type="Gene3D" id="1.10.260.40">
    <property type="entry name" value="lambda repressor-like DNA-binding domains"/>
    <property type="match status" value="1"/>
</dbReference>
<dbReference type="SUPFAM" id="SSF48452">
    <property type="entry name" value="TPR-like"/>
    <property type="match status" value="2"/>
</dbReference>
<dbReference type="PRINTS" id="PR00364">
    <property type="entry name" value="DISEASERSIST"/>
</dbReference>
<reference evidence="2 3" key="1">
    <citation type="submission" date="2018-03" db="EMBL/GenBank/DDBJ databases">
        <title>Genomic Encyclopedia of Type Strains, Phase III (KMG-III): the genomes of soil and plant-associated and newly described type strains.</title>
        <authorList>
            <person name="Whitman W."/>
        </authorList>
    </citation>
    <scope>NUCLEOTIDE SEQUENCE [LARGE SCALE GENOMIC DNA]</scope>
    <source>
        <strain evidence="2 3">CGMCC 4.7067</strain>
    </source>
</reference>